<dbReference type="OrthoDB" id="9810507at2"/>
<dbReference type="InterPro" id="IPR012340">
    <property type="entry name" value="NA-bd_OB-fold"/>
</dbReference>
<evidence type="ECO:0000259" key="2">
    <source>
        <dbReference type="PROSITE" id="PS50126"/>
    </source>
</evidence>
<dbReference type="Proteomes" id="UP000448867">
    <property type="component" value="Unassembled WGS sequence"/>
</dbReference>
<dbReference type="GO" id="GO:0006412">
    <property type="term" value="P:translation"/>
    <property type="evidence" value="ECO:0007669"/>
    <property type="project" value="TreeGrafter"/>
</dbReference>
<dbReference type="InterPro" id="IPR003029">
    <property type="entry name" value="S1_domain"/>
</dbReference>
<name>A0A7X2M0C5_9BACI</name>
<proteinExistence type="predicted"/>
<sequence length="150" mass="16551">MSIEVGSKLKGKVTGITNFGAFVELPGGSTGLVHISEVADNYVKDINDHLTVGDEVEVKVINVEKDGKIGLSIKKAIDRPDRPQRPDRPSRPDRRTDRPQRGGGGGRNEVRPKESFEQKMNKFLKDSEDRLSSLKRNTESKRGGRGAKRG</sequence>
<protein>
    <submittedName>
        <fullName evidence="3">RNA-binding protein S1</fullName>
    </submittedName>
</protein>
<reference evidence="3 4" key="1">
    <citation type="submission" date="2019-11" db="EMBL/GenBank/DDBJ databases">
        <title>Bacillus lacus genome.</title>
        <authorList>
            <person name="Allen C.J."/>
            <person name="Newman J.D."/>
        </authorList>
    </citation>
    <scope>NUCLEOTIDE SEQUENCE [LARGE SCALE GENOMIC DNA]</scope>
    <source>
        <strain evidence="3 4">KCTC 33946</strain>
    </source>
</reference>
<dbReference type="EMBL" id="WKKI01000024">
    <property type="protein sequence ID" value="MRX72967.1"/>
    <property type="molecule type" value="Genomic_DNA"/>
</dbReference>
<dbReference type="Gene3D" id="2.40.50.140">
    <property type="entry name" value="Nucleic acid-binding proteins"/>
    <property type="match status" value="1"/>
</dbReference>
<dbReference type="GO" id="GO:0003735">
    <property type="term" value="F:structural constituent of ribosome"/>
    <property type="evidence" value="ECO:0007669"/>
    <property type="project" value="TreeGrafter"/>
</dbReference>
<gene>
    <name evidence="3" type="ORF">GJU40_12525</name>
</gene>
<evidence type="ECO:0000313" key="3">
    <source>
        <dbReference type="EMBL" id="MRX72967.1"/>
    </source>
</evidence>
<dbReference type="CDD" id="cd05692">
    <property type="entry name" value="S1_RPS1_repeat_hs4"/>
    <property type="match status" value="1"/>
</dbReference>
<organism evidence="3 4">
    <name type="scientific">Metabacillus lacus</name>
    <dbReference type="NCBI Taxonomy" id="1983721"/>
    <lineage>
        <taxon>Bacteria</taxon>
        <taxon>Bacillati</taxon>
        <taxon>Bacillota</taxon>
        <taxon>Bacilli</taxon>
        <taxon>Bacillales</taxon>
        <taxon>Bacillaceae</taxon>
        <taxon>Metabacillus</taxon>
    </lineage>
</organism>
<dbReference type="Pfam" id="PF00575">
    <property type="entry name" value="S1"/>
    <property type="match status" value="1"/>
</dbReference>
<dbReference type="GO" id="GO:0003729">
    <property type="term" value="F:mRNA binding"/>
    <property type="evidence" value="ECO:0007669"/>
    <property type="project" value="TreeGrafter"/>
</dbReference>
<dbReference type="SUPFAM" id="SSF50249">
    <property type="entry name" value="Nucleic acid-binding proteins"/>
    <property type="match status" value="1"/>
</dbReference>
<dbReference type="NCBIfam" id="NF006363">
    <property type="entry name" value="PRK08582.1"/>
    <property type="match status" value="1"/>
</dbReference>
<dbReference type="InterPro" id="IPR050437">
    <property type="entry name" value="Ribos_protein_bS1-like"/>
</dbReference>
<comment type="caution">
    <text evidence="3">The sequence shown here is derived from an EMBL/GenBank/DDBJ whole genome shotgun (WGS) entry which is preliminary data.</text>
</comment>
<dbReference type="AlphaFoldDB" id="A0A7X2M0C5"/>
<dbReference type="PANTHER" id="PTHR10724">
    <property type="entry name" value="30S RIBOSOMAL PROTEIN S1"/>
    <property type="match status" value="1"/>
</dbReference>
<dbReference type="SMART" id="SM00316">
    <property type="entry name" value="S1"/>
    <property type="match status" value="1"/>
</dbReference>
<feature type="domain" description="S1 motif" evidence="2">
    <location>
        <begin position="6"/>
        <end position="74"/>
    </location>
</feature>
<dbReference type="PROSITE" id="PS50126">
    <property type="entry name" value="S1"/>
    <property type="match status" value="1"/>
</dbReference>
<evidence type="ECO:0000256" key="1">
    <source>
        <dbReference type="SAM" id="MobiDB-lite"/>
    </source>
</evidence>
<accession>A0A7X2M0C5</accession>
<evidence type="ECO:0000313" key="4">
    <source>
        <dbReference type="Proteomes" id="UP000448867"/>
    </source>
</evidence>
<feature type="compositionally biased region" description="Basic and acidic residues" evidence="1">
    <location>
        <begin position="108"/>
        <end position="142"/>
    </location>
</feature>
<feature type="compositionally biased region" description="Basic and acidic residues" evidence="1">
    <location>
        <begin position="75"/>
        <end position="100"/>
    </location>
</feature>
<feature type="region of interest" description="Disordered" evidence="1">
    <location>
        <begin position="72"/>
        <end position="150"/>
    </location>
</feature>
<keyword evidence="4" id="KW-1185">Reference proteome</keyword>
<dbReference type="RefSeq" id="WP_154308163.1">
    <property type="nucleotide sequence ID" value="NZ_WKKI01000024.1"/>
</dbReference>
<dbReference type="FunFam" id="2.40.50.140:FF:000059">
    <property type="entry name" value="S1 RNA binding protein"/>
    <property type="match status" value="1"/>
</dbReference>